<feature type="compositionally biased region" description="Polar residues" evidence="1">
    <location>
        <begin position="82"/>
        <end position="95"/>
    </location>
</feature>
<evidence type="ECO:0000313" key="3">
    <source>
        <dbReference type="EMBL" id="KAK7033136.1"/>
    </source>
</evidence>
<feature type="non-terminal residue" evidence="3">
    <location>
        <position position="1"/>
    </location>
</feature>
<proteinExistence type="predicted"/>
<comment type="caution">
    <text evidence="3">The sequence shown here is derived from an EMBL/GenBank/DDBJ whole genome shotgun (WGS) entry which is preliminary data.</text>
</comment>
<organism evidence="3 4">
    <name type="scientific">Favolaschia claudopus</name>
    <dbReference type="NCBI Taxonomy" id="2862362"/>
    <lineage>
        <taxon>Eukaryota</taxon>
        <taxon>Fungi</taxon>
        <taxon>Dikarya</taxon>
        <taxon>Basidiomycota</taxon>
        <taxon>Agaricomycotina</taxon>
        <taxon>Agaricomycetes</taxon>
        <taxon>Agaricomycetidae</taxon>
        <taxon>Agaricales</taxon>
        <taxon>Marasmiineae</taxon>
        <taxon>Mycenaceae</taxon>
        <taxon>Favolaschia</taxon>
    </lineage>
</organism>
<feature type="signal peptide" evidence="2">
    <location>
        <begin position="1"/>
        <end position="26"/>
    </location>
</feature>
<accession>A0AAW0C5U8</accession>
<dbReference type="AlphaFoldDB" id="A0AAW0C5U8"/>
<keyword evidence="2" id="KW-0732">Signal</keyword>
<feature type="compositionally biased region" description="Polar residues" evidence="1">
    <location>
        <begin position="154"/>
        <end position="164"/>
    </location>
</feature>
<evidence type="ECO:0000313" key="4">
    <source>
        <dbReference type="Proteomes" id="UP001362999"/>
    </source>
</evidence>
<protein>
    <submittedName>
        <fullName evidence="3">Uncharacterized protein</fullName>
    </submittedName>
</protein>
<name>A0AAW0C5U8_9AGAR</name>
<evidence type="ECO:0000256" key="2">
    <source>
        <dbReference type="SAM" id="SignalP"/>
    </source>
</evidence>
<feature type="chain" id="PRO_5043866646" evidence="2">
    <location>
        <begin position="27"/>
        <end position="192"/>
    </location>
</feature>
<dbReference type="Proteomes" id="UP001362999">
    <property type="component" value="Unassembled WGS sequence"/>
</dbReference>
<dbReference type="EMBL" id="JAWWNJ010000023">
    <property type="protein sequence ID" value="KAK7033136.1"/>
    <property type="molecule type" value="Genomic_DNA"/>
</dbReference>
<gene>
    <name evidence="3" type="ORF">R3P38DRAFT_2920927</name>
</gene>
<sequence length="192" mass="18361">NIIPLPSSSTMNSLLLLSLLAVGAVAQDLTINTPVDTQPAGASHVADFENVSGTSITWPAVNASQGTQLLMSIKDTTGLTKTTAPFPVTQGSGDSCLTAGSGSPPPPGGSSGSTPPASSTGGSGSTPPSNPSATAPGNSNSNSRPGPSGSNSGTAPNPSNSNTGGAMAVQAPTGILPALASIALVGVVALFA</sequence>
<reference evidence="3 4" key="1">
    <citation type="journal article" date="2024" name="J Genomics">
        <title>Draft genome sequencing and assembly of Favolaschia claudopus CIRM-BRFM 2984 isolated from oak limbs.</title>
        <authorList>
            <person name="Navarro D."/>
            <person name="Drula E."/>
            <person name="Chaduli D."/>
            <person name="Cazenave R."/>
            <person name="Ahrendt S."/>
            <person name="Wang J."/>
            <person name="Lipzen A."/>
            <person name="Daum C."/>
            <person name="Barry K."/>
            <person name="Grigoriev I.V."/>
            <person name="Favel A."/>
            <person name="Rosso M.N."/>
            <person name="Martin F."/>
        </authorList>
    </citation>
    <scope>NUCLEOTIDE SEQUENCE [LARGE SCALE GENOMIC DNA]</scope>
    <source>
        <strain evidence="3 4">CIRM-BRFM 2984</strain>
    </source>
</reference>
<feature type="compositionally biased region" description="Low complexity" evidence="1">
    <location>
        <begin position="112"/>
        <end position="153"/>
    </location>
</feature>
<feature type="region of interest" description="Disordered" evidence="1">
    <location>
        <begin position="82"/>
        <end position="168"/>
    </location>
</feature>
<keyword evidence="4" id="KW-1185">Reference proteome</keyword>
<evidence type="ECO:0000256" key="1">
    <source>
        <dbReference type="SAM" id="MobiDB-lite"/>
    </source>
</evidence>